<gene>
    <name evidence="2" type="ORF">AVDCRST_MAG12-2440</name>
</gene>
<name>A0A6J4SJ29_9ACTN</name>
<feature type="compositionally biased region" description="Gly residues" evidence="1">
    <location>
        <begin position="25"/>
        <end position="39"/>
    </location>
</feature>
<organism evidence="2">
    <name type="scientific">uncultured Rubrobacteraceae bacterium</name>
    <dbReference type="NCBI Taxonomy" id="349277"/>
    <lineage>
        <taxon>Bacteria</taxon>
        <taxon>Bacillati</taxon>
        <taxon>Actinomycetota</taxon>
        <taxon>Rubrobacteria</taxon>
        <taxon>Rubrobacterales</taxon>
        <taxon>Rubrobacteraceae</taxon>
        <taxon>environmental samples</taxon>
    </lineage>
</organism>
<dbReference type="EMBL" id="CADCVK010000357">
    <property type="protein sequence ID" value="CAA9497305.1"/>
    <property type="molecule type" value="Genomic_DNA"/>
</dbReference>
<sequence>MFTPSTSSATTSSTGYSTPDREARGGGGGMEDGGTGGMRGNAPELGGFFERGSLVSVSARTGNDLQGYVCGTDDRGLLLDVRDPSGDPGDYEFLPWSSIERVIIEG</sequence>
<dbReference type="AlphaFoldDB" id="A0A6J4SJ29"/>
<evidence type="ECO:0000256" key="1">
    <source>
        <dbReference type="SAM" id="MobiDB-lite"/>
    </source>
</evidence>
<proteinExistence type="predicted"/>
<reference evidence="2" key="1">
    <citation type="submission" date="2020-02" db="EMBL/GenBank/DDBJ databases">
        <authorList>
            <person name="Meier V. D."/>
        </authorList>
    </citation>
    <scope>NUCLEOTIDE SEQUENCE</scope>
    <source>
        <strain evidence="2">AVDCRST_MAG12</strain>
    </source>
</reference>
<accession>A0A6J4SJ29</accession>
<evidence type="ECO:0000313" key="2">
    <source>
        <dbReference type="EMBL" id="CAA9497305.1"/>
    </source>
</evidence>
<protein>
    <submittedName>
        <fullName evidence="2">Uncharacterized protein</fullName>
    </submittedName>
</protein>
<feature type="region of interest" description="Disordered" evidence="1">
    <location>
        <begin position="1"/>
        <end position="45"/>
    </location>
</feature>
<feature type="compositionally biased region" description="Low complexity" evidence="1">
    <location>
        <begin position="1"/>
        <end position="18"/>
    </location>
</feature>